<comment type="caution">
    <text evidence="1">The sequence shown here is derived from an EMBL/GenBank/DDBJ whole genome shotgun (WGS) entry which is preliminary data.</text>
</comment>
<organism evidence="1 2">
    <name type="scientific">Nitratireductor aestuarii</name>
    <dbReference type="NCBI Taxonomy" id="1735103"/>
    <lineage>
        <taxon>Bacteria</taxon>
        <taxon>Pseudomonadati</taxon>
        <taxon>Pseudomonadota</taxon>
        <taxon>Alphaproteobacteria</taxon>
        <taxon>Hyphomicrobiales</taxon>
        <taxon>Phyllobacteriaceae</taxon>
        <taxon>Nitratireductor</taxon>
    </lineage>
</organism>
<proteinExistence type="predicted"/>
<accession>A0A916RXS1</accession>
<gene>
    <name evidence="1" type="ORF">GCM10011385_32530</name>
</gene>
<sequence length="1181" mass="129694">MLFMYNKKSSDELEPFVREICNLNGENVVTDFNLDGTPYQETIVEEIIPEDIDIEQEMMCDGNTAISFIRWFVYIKSDPTKNYSYDTDLEGAIYTPADPGKVVAGNCSLNCTKFLFYGNNDGTLIPFIGELCSNPSGFGDDLVWRTIYSLHPDGVKPEGEIIFPEDVDFEKQMMCDGTNSFIRWYVLSKGAPLGISFDTDINGEIVTVTGDVVVGSCNAADDCETLIYSQVEGKAISTYRAKFCPGKDPVYYDANNNVVTLSASAKLFPTGDIDVEQQVMCDGTTTFVRWYVYVKSDPSLNFSYDTGLDGASAFTPAGEPKAGGCESVDDCETIVVSAIDGQTITPYLARYCKDEPVVYYDPQTNEVATPAGTVVPADDVDVKQQVMCDGTTTFVRWYVYVKSNPGLNFSYDTGLDGTSAYTPAGEPKVGGCEPIDDCETVVVSAINGQTITPYLARYCTGEPVVYYDPQTNEVATPAGTVVPADDVDVEQQVMCDGTTTFARWYVYVKSNPSLNFSYDTGLDGTSAFTPAGEPKVGGCEPIDDCETVVVSAIDGQTITPYLARYCTGEPVVYYDPETNEVATPAGTVVPADDVDVEQQVMCDTEEDGPSTTFVRWFVYVKSDPSLNFSYDTDLEGEAHTVRGTVTFGNCATGDCDTKALYENTGDTFKPIFRKICTGKDPVYYDINGVEIDAPAADAKLLLPEDVDVEQQLMCDVEDSGTRTTFVRWYVYVKSDLAQNFSYDTGLDGSNHTLRGTAVSGSCEAADDCETLLYSAVDKGNKAITNYRVKFCPGQDPVYYDTDNNEVEFSTITGTLVPIEDVDVEQQAMCDVEESTETSTTFIRWQVYVKSDPSLNFSYDTDVDGNEYTLRGTAEFGSCAVDDCETRSLYQWEGANITPIFQKRCRGKEPVYYDINGAKTDTPPATATLLLPEDLDVTQQLMCDGDPEEPEVFLRWHVSIRGRPSKIFNDTDLNGAPLTRTPDPARVMPGFCPDCPKTTIVDICDILPPDVYETEYGDENSEGTPSRLRNPATDKEWVALKFGGIYQNMFYFIGGLEFVFDEPVTIEYTLSPGYPSDVTNVMGIKGELIALTGDATFNNGSVKFPAFAVSPTATFRETNILNLTMTADQQILLTSLKFLVEKEPIPLILTTKTTCEGRVTETLQTLSGEEYKVVGTLGPCKS</sequence>
<name>A0A916RXS1_9HYPH</name>
<dbReference type="Proteomes" id="UP000636264">
    <property type="component" value="Unassembled WGS sequence"/>
</dbReference>
<evidence type="ECO:0000313" key="1">
    <source>
        <dbReference type="EMBL" id="GGA76023.1"/>
    </source>
</evidence>
<reference evidence="1" key="2">
    <citation type="submission" date="2020-09" db="EMBL/GenBank/DDBJ databases">
        <authorList>
            <person name="Sun Q."/>
            <person name="Zhou Y."/>
        </authorList>
    </citation>
    <scope>NUCLEOTIDE SEQUENCE</scope>
    <source>
        <strain evidence="1">CGMCC 1.15320</strain>
    </source>
</reference>
<keyword evidence="2" id="KW-1185">Reference proteome</keyword>
<protein>
    <submittedName>
        <fullName evidence="1">Uncharacterized protein</fullName>
    </submittedName>
</protein>
<dbReference type="EMBL" id="BMIF01000011">
    <property type="protein sequence ID" value="GGA76023.1"/>
    <property type="molecule type" value="Genomic_DNA"/>
</dbReference>
<evidence type="ECO:0000313" key="2">
    <source>
        <dbReference type="Proteomes" id="UP000636264"/>
    </source>
</evidence>
<reference evidence="1" key="1">
    <citation type="journal article" date="2014" name="Int. J. Syst. Evol. Microbiol.">
        <title>Complete genome sequence of Corynebacterium casei LMG S-19264T (=DSM 44701T), isolated from a smear-ripened cheese.</title>
        <authorList>
            <consortium name="US DOE Joint Genome Institute (JGI-PGF)"/>
            <person name="Walter F."/>
            <person name="Albersmeier A."/>
            <person name="Kalinowski J."/>
            <person name="Ruckert C."/>
        </authorList>
    </citation>
    <scope>NUCLEOTIDE SEQUENCE</scope>
    <source>
        <strain evidence="1">CGMCC 1.15320</strain>
    </source>
</reference>
<dbReference type="AlphaFoldDB" id="A0A916RXS1"/>